<dbReference type="OrthoDB" id="1933597at2759"/>
<comment type="caution">
    <text evidence="1">The sequence shown here is derived from an EMBL/GenBank/DDBJ whole genome shotgun (WGS) entry which is preliminary data.</text>
</comment>
<organism evidence="1 2">
    <name type="scientific">Cucumis melo var. makuwa</name>
    <name type="common">Oriental melon</name>
    <dbReference type="NCBI Taxonomy" id="1194695"/>
    <lineage>
        <taxon>Eukaryota</taxon>
        <taxon>Viridiplantae</taxon>
        <taxon>Streptophyta</taxon>
        <taxon>Embryophyta</taxon>
        <taxon>Tracheophyta</taxon>
        <taxon>Spermatophyta</taxon>
        <taxon>Magnoliopsida</taxon>
        <taxon>eudicotyledons</taxon>
        <taxon>Gunneridae</taxon>
        <taxon>Pentapetalae</taxon>
        <taxon>rosids</taxon>
        <taxon>fabids</taxon>
        <taxon>Cucurbitales</taxon>
        <taxon>Cucurbitaceae</taxon>
        <taxon>Benincaseae</taxon>
        <taxon>Cucumis</taxon>
    </lineage>
</organism>
<reference evidence="1 2" key="1">
    <citation type="submission" date="2019-08" db="EMBL/GenBank/DDBJ databases">
        <title>Draft genome sequences of two oriental melons (Cucumis melo L. var makuwa).</title>
        <authorList>
            <person name="Kwon S.-Y."/>
        </authorList>
    </citation>
    <scope>NUCLEOTIDE SEQUENCE [LARGE SCALE GENOMIC DNA]</scope>
    <source>
        <strain evidence="2">cv. SW 3</strain>
        <tissue evidence="1">Leaf</tissue>
    </source>
</reference>
<gene>
    <name evidence="1" type="ORF">E6C27_scaffold2741G00050</name>
</gene>
<evidence type="ECO:0000313" key="2">
    <source>
        <dbReference type="Proteomes" id="UP000321393"/>
    </source>
</evidence>
<proteinExistence type="predicted"/>
<name>A0A5A7TMZ3_CUCMM</name>
<dbReference type="AlphaFoldDB" id="A0A5A7TMZ3"/>
<accession>A0A5A7TMZ3</accession>
<dbReference type="EMBL" id="SSTE01014821">
    <property type="protein sequence ID" value="KAA0044248.1"/>
    <property type="molecule type" value="Genomic_DNA"/>
</dbReference>
<sequence>MVQMQIEERLELIDQEIAAMKKEIIGEAAVNAFGNDGVDGEGAILNQRTNDRIGWNAGMREKLIATMLQQNGANSRKWKCQYSQEMIRIHAYSAERSSRDGTILGKFLRIKQETTIEEYHNLFDKLVAPLSNVQEKVVEDTFMNGLFPWIRAEVAFCRPKGLAEMMQVAQLVENKELMRNEASLNGFSGGKYPSQTVSSSKPTVGNTLFENKGNTTFPIRTIILRSSNANEVRKEANSRRLPEF</sequence>
<protein>
    <submittedName>
        <fullName evidence="1">Transposon Tf2-1 polyprotein isoform X1</fullName>
    </submittedName>
</protein>
<dbReference type="Proteomes" id="UP000321393">
    <property type="component" value="Unassembled WGS sequence"/>
</dbReference>
<evidence type="ECO:0000313" key="1">
    <source>
        <dbReference type="EMBL" id="KAA0044248.1"/>
    </source>
</evidence>